<comment type="caution">
    <text evidence="14">The sequence shown here is derived from an EMBL/GenBank/DDBJ whole genome shotgun (WGS) entry which is preliminary data.</text>
</comment>
<feature type="domain" description="ABC transporter" evidence="12">
    <location>
        <begin position="247"/>
        <end position="475"/>
    </location>
</feature>
<evidence type="ECO:0000256" key="6">
    <source>
        <dbReference type="ARBA" id="ARBA00022741"/>
    </source>
</evidence>
<dbReference type="PANTHER" id="PTHR24223">
    <property type="entry name" value="ATP-BINDING CASSETTE SUB-FAMILY C"/>
    <property type="match status" value="1"/>
</dbReference>
<dbReference type="PANTHER" id="PTHR24223:SF399">
    <property type="entry name" value="ABC TRANSPORTER ATNG"/>
    <property type="match status" value="1"/>
</dbReference>
<feature type="domain" description="ABC transporter" evidence="12">
    <location>
        <begin position="822"/>
        <end position="1053"/>
    </location>
</feature>
<dbReference type="PROSITE" id="PS50893">
    <property type="entry name" value="ABC_TRANSPORTER_2"/>
    <property type="match status" value="2"/>
</dbReference>
<dbReference type="CDD" id="cd03244">
    <property type="entry name" value="ABCC_MRP_domain2"/>
    <property type="match status" value="1"/>
</dbReference>
<keyword evidence="9 11" id="KW-0472">Membrane</keyword>
<evidence type="ECO:0000256" key="7">
    <source>
        <dbReference type="ARBA" id="ARBA00022840"/>
    </source>
</evidence>
<comment type="subcellular location">
    <subcellularLocation>
        <location evidence="1">Cell membrane</location>
        <topology evidence="1">Multi-pass membrane protein</topology>
    </subcellularLocation>
</comment>
<feature type="transmembrane region" description="Helical" evidence="11">
    <location>
        <begin position="518"/>
        <end position="546"/>
    </location>
</feature>
<dbReference type="InterPro" id="IPR003439">
    <property type="entry name" value="ABC_transporter-like_ATP-bd"/>
</dbReference>
<feature type="transmembrane region" description="Helical" evidence="11">
    <location>
        <begin position="732"/>
        <end position="756"/>
    </location>
</feature>
<feature type="transmembrane region" description="Helical" evidence="11">
    <location>
        <begin position="566"/>
        <end position="596"/>
    </location>
</feature>
<dbReference type="InterPro" id="IPR044726">
    <property type="entry name" value="ABCC_6TM_D2"/>
</dbReference>
<dbReference type="PROSITE" id="PS00211">
    <property type="entry name" value="ABC_TRANSPORTER_1"/>
    <property type="match status" value="1"/>
</dbReference>
<dbReference type="Proteomes" id="UP001143548">
    <property type="component" value="Unassembled WGS sequence"/>
</dbReference>
<evidence type="ECO:0000313" key="14">
    <source>
        <dbReference type="EMBL" id="GKZ21648.1"/>
    </source>
</evidence>
<keyword evidence="8 11" id="KW-1133">Transmembrane helix</keyword>
<dbReference type="Gene3D" id="3.40.50.300">
    <property type="entry name" value="P-loop containing nucleotide triphosphate hydrolases"/>
    <property type="match status" value="2"/>
</dbReference>
<dbReference type="InterPro" id="IPR017871">
    <property type="entry name" value="ABC_transporter-like_CS"/>
</dbReference>
<dbReference type="SUPFAM" id="SSF90123">
    <property type="entry name" value="ABC transporter transmembrane region"/>
    <property type="match status" value="2"/>
</dbReference>
<evidence type="ECO:0000256" key="11">
    <source>
        <dbReference type="SAM" id="Phobius"/>
    </source>
</evidence>
<feature type="transmembrane region" description="Helical" evidence="11">
    <location>
        <begin position="132"/>
        <end position="160"/>
    </location>
</feature>
<keyword evidence="3" id="KW-0813">Transport</keyword>
<dbReference type="GO" id="GO:0016887">
    <property type="term" value="F:ATP hydrolysis activity"/>
    <property type="evidence" value="ECO:0007669"/>
    <property type="project" value="InterPro"/>
</dbReference>
<dbReference type="GO" id="GO:0140359">
    <property type="term" value="F:ABC-type transporter activity"/>
    <property type="evidence" value="ECO:0007669"/>
    <property type="project" value="InterPro"/>
</dbReference>
<name>A0A9W6DM51_9EURO</name>
<evidence type="ECO:0000259" key="13">
    <source>
        <dbReference type="PROSITE" id="PS50929"/>
    </source>
</evidence>
<dbReference type="GO" id="GO:0005886">
    <property type="term" value="C:plasma membrane"/>
    <property type="evidence" value="ECO:0007669"/>
    <property type="project" value="UniProtKB-SubCell"/>
</dbReference>
<dbReference type="InterPro" id="IPR011527">
    <property type="entry name" value="ABC1_TM_dom"/>
</dbReference>
<evidence type="ECO:0000256" key="1">
    <source>
        <dbReference type="ARBA" id="ARBA00004651"/>
    </source>
</evidence>
<dbReference type="InterPro" id="IPR036640">
    <property type="entry name" value="ABC1_TM_sf"/>
</dbReference>
<keyword evidence="6" id="KW-0547">Nucleotide-binding</keyword>
<evidence type="ECO:0000313" key="15">
    <source>
        <dbReference type="Proteomes" id="UP001143548"/>
    </source>
</evidence>
<dbReference type="GO" id="GO:0005524">
    <property type="term" value="F:ATP binding"/>
    <property type="evidence" value="ECO:0007669"/>
    <property type="project" value="UniProtKB-KW"/>
</dbReference>
<evidence type="ECO:0000256" key="2">
    <source>
        <dbReference type="ARBA" id="ARBA00009726"/>
    </source>
</evidence>
<dbReference type="FunFam" id="3.40.50.300:FF:002145">
    <property type="entry name" value="ABC transporter (MsbA subfamily)"/>
    <property type="match status" value="1"/>
</dbReference>
<dbReference type="Pfam" id="PF00005">
    <property type="entry name" value="ABC_tran"/>
    <property type="match status" value="2"/>
</dbReference>
<sequence length="1053" mass="115419">MTTSGVTDGSALTLMSTDIERITVGLRHIHDFYANCIEVGLAFWLLARLLGLATIAAVVVIIACLIIGVPLAIASGDSQGTWLEAVEERIAVTSQALGVLKSIKMTGLTEVVSNNIRDLRSRDVKSSLRFRFYNVLILTFVPYASSALAPVFGFGVYTVLAWAQNSGALTNSMAFSALTLFYLIDHPMMSIIDGSEDLMAVVNCFQRIQKSLLETERRDYRTIRSAASGVIDYETSEPHNDGEAPCVIAQDLSAAWSVDDEPVLRSLSFQINPGLITMLVGPVGCGKSTLLKLILGEVAEVSGTISTNFATAAYCSQTPWITFGTVRQNIVGSRQWDQEWYNTVVTACSLKMDLQQLPAGDETKVGVRGSRLSGGQQMRVALARALYSRERVLVLDDVLTGLDRETERAVIEAVFSPGGLIKRSGLTVILATNSAHHLRFADHIISLNGDGNIIEQGTYDTLAAQKGYVGTLTISATPMVTSRSSELLLDDEILKDLNLDNNDDIDQYSRSSSDFSVFVYYFNVVGWPLLALFFVCACMFTFGLTFPQIWLQWWTVANEKRPNEDIWYWLGVYGALGVLTLASAFFAIWVFGMLIIPKTAQRFHEILLGVTMNATTSVVTSTDIGTTTNRFSQDLELVDGELPEAFELTTYAIVDFFRGRDLVGTYYVRTSRQIRLLDIEAKAPLFSNFLEAMSGLPSIRAYGWSEDYRRRALATLEASQKPFYTLYCIQRWLSVVLDLLLAGIAVVVVAIALSMVGNSNMAMLGISLFNIVCFSGTLQVLVTQWIDLETSIGAVSRIRSYVRQTETEDSAAELDIMPNLWPEKGDIQISGVVAPSSEPVLRNINLNISAGEKVALCGRTGSGKSSLVSTILQLLHIHHGSILIDGIDISQVSSAALRSRVNTIPQQPFFLHGSIRLNANPEGNASEETIKWALQTVNLWSCIESRGGLDAEMTEDTLSRGQQQLFCLARALCKPSSILIIDEATSSVDADTDTLMQNVIRTHFKEQTIIAIAHKLESVQDFDKIAVMDGGQIVAYDTPKALLLKGGAHREAL</sequence>
<dbReference type="FunFam" id="1.20.1560.10:FF:000066">
    <property type="entry name" value="ABC multidrug transporter (Eurofung)"/>
    <property type="match status" value="1"/>
</dbReference>
<proteinExistence type="inferred from homology"/>
<evidence type="ECO:0000256" key="9">
    <source>
        <dbReference type="ARBA" id="ARBA00023136"/>
    </source>
</evidence>
<gene>
    <name evidence="14" type="ORF">AbraCBS73388_007553</name>
</gene>
<dbReference type="SMART" id="SM00382">
    <property type="entry name" value="AAA"/>
    <property type="match status" value="2"/>
</dbReference>
<evidence type="ECO:0008006" key="16">
    <source>
        <dbReference type="Google" id="ProtNLM"/>
    </source>
</evidence>
<dbReference type="EMBL" id="BROQ01000042">
    <property type="protein sequence ID" value="GKZ21648.1"/>
    <property type="molecule type" value="Genomic_DNA"/>
</dbReference>
<protein>
    <recommendedName>
        <fullName evidence="16">ABC transporter domain-containing protein</fullName>
    </recommendedName>
</protein>
<dbReference type="Pfam" id="PF00664">
    <property type="entry name" value="ABC_membrane"/>
    <property type="match status" value="2"/>
</dbReference>
<feature type="domain" description="ABC transmembrane type-1" evidence="13">
    <location>
        <begin position="9"/>
        <end position="200"/>
    </location>
</feature>
<dbReference type="CDD" id="cd18580">
    <property type="entry name" value="ABC_6TM_ABCC_D2"/>
    <property type="match status" value="1"/>
</dbReference>
<feature type="transmembrane region" description="Helical" evidence="11">
    <location>
        <begin position="49"/>
        <end position="73"/>
    </location>
</feature>
<keyword evidence="7" id="KW-0067">ATP-binding</keyword>
<comment type="similarity">
    <text evidence="2">Belongs to the ABC transporter superfamily. ABCC family. Conjugate transporter (TC 3.A.1.208) subfamily.</text>
</comment>
<evidence type="ECO:0000256" key="3">
    <source>
        <dbReference type="ARBA" id="ARBA00022448"/>
    </source>
</evidence>
<dbReference type="PROSITE" id="PS50929">
    <property type="entry name" value="ABC_TM1F"/>
    <property type="match status" value="2"/>
</dbReference>
<dbReference type="AlphaFoldDB" id="A0A9W6DM51"/>
<keyword evidence="10" id="KW-0325">Glycoprotein</keyword>
<reference evidence="14" key="1">
    <citation type="submission" date="2022-07" db="EMBL/GenBank/DDBJ databases">
        <title>Taxonomy of Aspergillus series Nigri: significant species reduction supported by multi-species coalescent approaches.</title>
        <authorList>
            <person name="Bian C."/>
            <person name="Kusuya Y."/>
            <person name="Sklenar F."/>
            <person name="D'hooge E."/>
            <person name="Yaguchi T."/>
            <person name="Takahashi H."/>
            <person name="Hubka V."/>
        </authorList>
    </citation>
    <scope>NUCLEOTIDE SEQUENCE</scope>
    <source>
        <strain evidence="14">CBS 733.88</strain>
    </source>
</reference>
<accession>A0A9W6DM51</accession>
<evidence type="ECO:0000256" key="8">
    <source>
        <dbReference type="ARBA" id="ARBA00022989"/>
    </source>
</evidence>
<dbReference type="InterPro" id="IPR027417">
    <property type="entry name" value="P-loop_NTPase"/>
</dbReference>
<dbReference type="InterPro" id="IPR003593">
    <property type="entry name" value="AAA+_ATPase"/>
</dbReference>
<dbReference type="Gene3D" id="1.20.1560.10">
    <property type="entry name" value="ABC transporter type 1, transmembrane domain"/>
    <property type="match status" value="3"/>
</dbReference>
<organism evidence="14 15">
    <name type="scientific">Aspergillus brasiliensis</name>
    <dbReference type="NCBI Taxonomy" id="319629"/>
    <lineage>
        <taxon>Eukaryota</taxon>
        <taxon>Fungi</taxon>
        <taxon>Dikarya</taxon>
        <taxon>Ascomycota</taxon>
        <taxon>Pezizomycotina</taxon>
        <taxon>Eurotiomycetes</taxon>
        <taxon>Eurotiomycetidae</taxon>
        <taxon>Eurotiales</taxon>
        <taxon>Aspergillaceae</taxon>
        <taxon>Aspergillus</taxon>
        <taxon>Aspergillus subgen. Circumdati</taxon>
    </lineage>
</organism>
<dbReference type="InterPro" id="IPR050173">
    <property type="entry name" value="ABC_transporter_C-like"/>
</dbReference>
<evidence type="ECO:0000256" key="4">
    <source>
        <dbReference type="ARBA" id="ARBA00022475"/>
    </source>
</evidence>
<keyword evidence="4" id="KW-1003">Cell membrane</keyword>
<feature type="domain" description="ABC transmembrane type-1" evidence="13">
    <location>
        <begin position="662"/>
        <end position="790"/>
    </location>
</feature>
<dbReference type="SUPFAM" id="SSF52540">
    <property type="entry name" value="P-loop containing nucleoside triphosphate hydrolases"/>
    <property type="match status" value="2"/>
</dbReference>
<feature type="transmembrane region" description="Helical" evidence="11">
    <location>
        <begin position="166"/>
        <end position="184"/>
    </location>
</feature>
<keyword evidence="5 11" id="KW-0812">Transmembrane</keyword>
<evidence type="ECO:0000259" key="12">
    <source>
        <dbReference type="PROSITE" id="PS50893"/>
    </source>
</evidence>
<evidence type="ECO:0000256" key="10">
    <source>
        <dbReference type="ARBA" id="ARBA00023180"/>
    </source>
</evidence>
<evidence type="ECO:0000256" key="5">
    <source>
        <dbReference type="ARBA" id="ARBA00022692"/>
    </source>
</evidence>